<accession>A0A9X2ADP8</accession>
<feature type="region of interest" description="Disordered" evidence="1">
    <location>
        <begin position="69"/>
        <end position="132"/>
    </location>
</feature>
<organism evidence="3 4">
    <name type="scientific">Sulfoacidibacillus ferrooxidans</name>
    <dbReference type="NCBI Taxonomy" id="2005001"/>
    <lineage>
        <taxon>Bacteria</taxon>
        <taxon>Bacillati</taxon>
        <taxon>Bacillota</taxon>
        <taxon>Bacilli</taxon>
        <taxon>Bacillales</taxon>
        <taxon>Alicyclobacillaceae</taxon>
        <taxon>Sulfoacidibacillus</taxon>
    </lineage>
</organism>
<comment type="caution">
    <text evidence="3">The sequence shown here is derived from an EMBL/GenBank/DDBJ whole genome shotgun (WGS) entry which is preliminary data.</text>
</comment>
<keyword evidence="4" id="KW-1185">Reference proteome</keyword>
<dbReference type="Proteomes" id="UP001139263">
    <property type="component" value="Unassembled WGS sequence"/>
</dbReference>
<evidence type="ECO:0000256" key="1">
    <source>
        <dbReference type="SAM" id="MobiDB-lite"/>
    </source>
</evidence>
<evidence type="ECO:0000313" key="3">
    <source>
        <dbReference type="EMBL" id="MCI0183715.1"/>
    </source>
</evidence>
<dbReference type="RefSeq" id="WP_241714348.1">
    <property type="nucleotide sequence ID" value="NZ_JALBUF010000006.1"/>
</dbReference>
<evidence type="ECO:0000313" key="4">
    <source>
        <dbReference type="Proteomes" id="UP001139263"/>
    </source>
</evidence>
<dbReference type="Pfam" id="PF07872">
    <property type="entry name" value="DUF1659"/>
    <property type="match status" value="1"/>
</dbReference>
<evidence type="ECO:0000259" key="2">
    <source>
        <dbReference type="Pfam" id="PF07872"/>
    </source>
</evidence>
<reference evidence="3" key="1">
    <citation type="submission" date="2022-03" db="EMBL/GenBank/DDBJ databases">
        <title>Draft Genome Sequence of Firmicute Strain S0AB, a Heterotrophic Iron/Sulfur-Oxidizing Extreme Acidophile.</title>
        <authorList>
            <person name="Vergara E."/>
            <person name="Pakostova E."/>
            <person name="Johnson D.B."/>
            <person name="Holmes D.S."/>
        </authorList>
    </citation>
    <scope>NUCLEOTIDE SEQUENCE</scope>
    <source>
        <strain evidence="3">S0AB</strain>
    </source>
</reference>
<dbReference type="EMBL" id="JALBUF010000006">
    <property type="protein sequence ID" value="MCI0183715.1"/>
    <property type="molecule type" value="Genomic_DNA"/>
</dbReference>
<gene>
    <name evidence="3" type="ORF">MM817_02006</name>
</gene>
<proteinExistence type="predicted"/>
<feature type="domain" description="DUF1659" evidence="2">
    <location>
        <begin position="3"/>
        <end position="69"/>
    </location>
</feature>
<sequence length="132" mass="13261">MVVTTMNRHLLIQLQTGQTAAGKPKLHNRVYPHVDVEVADDAINQVLEALTPLFADPVYVMGRVDTVQIAPDTSSSASSSTTSSGSTTSSSSSSTTTGTEGSASNATSSSGTQSSASTSSTTTTSAAGTTSA</sequence>
<dbReference type="InterPro" id="IPR012454">
    <property type="entry name" value="DUF1659"/>
</dbReference>
<feature type="compositionally biased region" description="Low complexity" evidence="1">
    <location>
        <begin position="73"/>
        <end position="132"/>
    </location>
</feature>
<name>A0A9X2ADP8_9BACL</name>
<dbReference type="AlphaFoldDB" id="A0A9X2ADP8"/>
<protein>
    <recommendedName>
        <fullName evidence="2">DUF1659 domain-containing protein</fullName>
    </recommendedName>
</protein>